<comment type="caution">
    <text evidence="1">The sequence shown here is derived from an EMBL/GenBank/DDBJ whole genome shotgun (WGS) entry which is preliminary data.</text>
</comment>
<dbReference type="InterPro" id="IPR058303">
    <property type="entry name" value="DUF7990"/>
</dbReference>
<keyword evidence="2" id="KW-1185">Reference proteome</keyword>
<proteinExistence type="predicted"/>
<evidence type="ECO:0000313" key="2">
    <source>
        <dbReference type="Proteomes" id="UP000003374"/>
    </source>
</evidence>
<dbReference type="EMBL" id="AAOF01000004">
    <property type="protein sequence ID" value="EAR22113.1"/>
    <property type="molecule type" value="Genomic_DNA"/>
</dbReference>
<sequence>MPPDLRRLYCRIEAFHDELFVAPWRSALQREANRQQDALLAMLFLEALGVPNPAGYYTLELYPEMVEAFHQWHRRMGMERFPEVGFCC</sequence>
<dbReference type="NCBIfam" id="NF041419">
    <property type="entry name" value="CC_star_Cory"/>
    <property type="match status" value="1"/>
</dbReference>
<protein>
    <recommendedName>
        <fullName evidence="3">DNA helicase</fullName>
    </recommendedName>
</protein>
<dbReference type="Pfam" id="PF25952">
    <property type="entry name" value="DUF7990"/>
    <property type="match status" value="1"/>
</dbReference>
<organism evidence="1 2">
    <name type="scientific">Nitrococcus mobilis Nb-231</name>
    <dbReference type="NCBI Taxonomy" id="314278"/>
    <lineage>
        <taxon>Bacteria</taxon>
        <taxon>Pseudomonadati</taxon>
        <taxon>Pseudomonadota</taxon>
        <taxon>Gammaproteobacteria</taxon>
        <taxon>Chromatiales</taxon>
        <taxon>Ectothiorhodospiraceae</taxon>
        <taxon>Nitrococcus</taxon>
    </lineage>
</organism>
<dbReference type="STRING" id="314278.NB231_04370"/>
<name>A4BPV8_9GAMM</name>
<dbReference type="AlphaFoldDB" id="A4BPV8"/>
<reference evidence="1 2" key="1">
    <citation type="submission" date="2006-02" db="EMBL/GenBank/DDBJ databases">
        <authorList>
            <person name="Waterbury J."/>
            <person name="Ferriera S."/>
            <person name="Johnson J."/>
            <person name="Kravitz S."/>
            <person name="Halpern A."/>
            <person name="Remington K."/>
            <person name="Beeson K."/>
            <person name="Tran B."/>
            <person name="Rogers Y.-H."/>
            <person name="Friedman R."/>
            <person name="Venter J.C."/>
        </authorList>
    </citation>
    <scope>NUCLEOTIDE SEQUENCE [LARGE SCALE GENOMIC DNA]</scope>
    <source>
        <strain evidence="1 2">Nb-231</strain>
    </source>
</reference>
<evidence type="ECO:0000313" key="1">
    <source>
        <dbReference type="EMBL" id="EAR22113.1"/>
    </source>
</evidence>
<dbReference type="Proteomes" id="UP000003374">
    <property type="component" value="Unassembled WGS sequence"/>
</dbReference>
<dbReference type="RefSeq" id="WP_005000058.1">
    <property type="nucleotide sequence ID" value="NZ_CH672427.1"/>
</dbReference>
<dbReference type="InterPro" id="IPR047717">
    <property type="entry name" value="CC_star_Cory"/>
</dbReference>
<dbReference type="HOGENOM" id="CLU_176775_1_0_6"/>
<evidence type="ECO:0008006" key="3">
    <source>
        <dbReference type="Google" id="ProtNLM"/>
    </source>
</evidence>
<accession>A4BPV8</accession>
<dbReference type="eggNOG" id="ENOG5032S6W">
    <property type="taxonomic scope" value="Bacteria"/>
</dbReference>
<gene>
    <name evidence="1" type="ORF">NB231_04370</name>
</gene>